<dbReference type="EMBL" id="QGHA01000001">
    <property type="protein sequence ID" value="PWK80335.1"/>
    <property type="molecule type" value="Genomic_DNA"/>
</dbReference>
<dbReference type="AlphaFoldDB" id="A0A316HQ25"/>
<evidence type="ECO:0000256" key="2">
    <source>
        <dbReference type="ARBA" id="ARBA00022448"/>
    </source>
</evidence>
<protein>
    <submittedName>
        <fullName evidence="14">ATP-binding cassette subfamily B protein</fullName>
    </submittedName>
</protein>
<dbReference type="InterPro" id="IPR005074">
    <property type="entry name" value="Peptidase_C39"/>
</dbReference>
<feature type="transmembrane region" description="Helical" evidence="10">
    <location>
        <begin position="269"/>
        <end position="292"/>
    </location>
</feature>
<evidence type="ECO:0000256" key="1">
    <source>
        <dbReference type="ARBA" id="ARBA00004651"/>
    </source>
</evidence>
<dbReference type="CDD" id="cd18571">
    <property type="entry name" value="ABC_6TM_peptidase_like"/>
    <property type="match status" value="1"/>
</dbReference>
<keyword evidence="3" id="KW-1003">Cell membrane</keyword>
<dbReference type="InterPro" id="IPR036640">
    <property type="entry name" value="ABC1_TM_sf"/>
</dbReference>
<feature type="transmembrane region" description="Helical" evidence="10">
    <location>
        <begin position="298"/>
        <end position="317"/>
    </location>
</feature>
<dbReference type="Pfam" id="PF03412">
    <property type="entry name" value="Peptidase_C39"/>
    <property type="match status" value="1"/>
</dbReference>
<dbReference type="PROSITE" id="PS50893">
    <property type="entry name" value="ABC_TRANSPORTER_2"/>
    <property type="match status" value="1"/>
</dbReference>
<dbReference type="SUPFAM" id="SSF90123">
    <property type="entry name" value="ABC transporter transmembrane region"/>
    <property type="match status" value="1"/>
</dbReference>
<evidence type="ECO:0000313" key="15">
    <source>
        <dbReference type="Proteomes" id="UP000245678"/>
    </source>
</evidence>
<dbReference type="GO" id="GO:0016887">
    <property type="term" value="F:ATP hydrolysis activity"/>
    <property type="evidence" value="ECO:0007669"/>
    <property type="project" value="InterPro"/>
</dbReference>
<feature type="domain" description="ABC transmembrane type-1" evidence="12">
    <location>
        <begin position="162"/>
        <end position="441"/>
    </location>
</feature>
<evidence type="ECO:0000256" key="3">
    <source>
        <dbReference type="ARBA" id="ARBA00022475"/>
    </source>
</evidence>
<dbReference type="InterPro" id="IPR003439">
    <property type="entry name" value="ABC_transporter-like_ATP-bd"/>
</dbReference>
<keyword evidence="2" id="KW-0813">Transport</keyword>
<dbReference type="GO" id="GO:0015421">
    <property type="term" value="F:ABC-type oligopeptide transporter activity"/>
    <property type="evidence" value="ECO:0007669"/>
    <property type="project" value="TreeGrafter"/>
</dbReference>
<dbReference type="GO" id="GO:0008233">
    <property type="term" value="F:peptidase activity"/>
    <property type="evidence" value="ECO:0007669"/>
    <property type="project" value="InterPro"/>
</dbReference>
<keyword evidence="5" id="KW-0547">Nucleotide-binding</keyword>
<evidence type="ECO:0000256" key="7">
    <source>
        <dbReference type="ARBA" id="ARBA00022840"/>
    </source>
</evidence>
<dbReference type="Gene3D" id="1.20.1560.10">
    <property type="entry name" value="ABC transporter type 1, transmembrane domain"/>
    <property type="match status" value="1"/>
</dbReference>
<evidence type="ECO:0000256" key="4">
    <source>
        <dbReference type="ARBA" id="ARBA00022692"/>
    </source>
</evidence>
<name>A0A316HQ25_9SPHI</name>
<dbReference type="InterPro" id="IPR027417">
    <property type="entry name" value="P-loop_NTPase"/>
</dbReference>
<dbReference type="GO" id="GO:0005886">
    <property type="term" value="C:plasma membrane"/>
    <property type="evidence" value="ECO:0007669"/>
    <property type="project" value="UniProtKB-SubCell"/>
</dbReference>
<dbReference type="Pfam" id="PF00005">
    <property type="entry name" value="ABC_tran"/>
    <property type="match status" value="1"/>
</dbReference>
<dbReference type="Gene3D" id="3.90.70.10">
    <property type="entry name" value="Cysteine proteinases"/>
    <property type="match status" value="1"/>
</dbReference>
<dbReference type="GO" id="GO:0005524">
    <property type="term" value="F:ATP binding"/>
    <property type="evidence" value="ECO:0007669"/>
    <property type="project" value="UniProtKB-KW"/>
</dbReference>
<evidence type="ECO:0000256" key="5">
    <source>
        <dbReference type="ARBA" id="ARBA00022741"/>
    </source>
</evidence>
<sequence length="731" mass="82439">MECGPTCLRMVAKHYGRHYNADTLRQKTGFAKQGVSLLSISETAEKLGFRTRGVKIRFEQLEAVTLPAILHWDQNHFVVLVDISRKRIKIADPARGLTSLSKDEFLDHWLSSASQDDQQTGIALLLEPTPGFFENEGERENKITWHLLFRYLAQSKLQILQVFIALVITSLLQLIVPFLTQSIVDTGINTQNLQYVVIILVAQVMLTFSQTVVGFIRSTLLLRISNILNLQILSDFWIKLTKLPVAYFDVHHTGDTIQRINDHSTIKDFLTGTALNTLFSAFNFVAYAIVLVMYNLELFLVFMIGSAIYFSWVQLFMRMRRKVNYQTFHLSAKENNATLELIQGMQEIRLNNAEKQKRWDWENIQASIFKLNFKSLNYNQLQSAGATLFNQVQNIAISYLVAKLVIEGRLTLGAMLAIQYIIGQLSGPISQWVSLVQGLQDAKISMERLNEIHQLADEENPERSYISKLSSGKSISINDLSYTYPGAGNEPVLKGFFLHIPEGKVTAIVGASGSGKTTLLKILLKVYEQYSGVIRIGGAEQKDASENDYNEGLRFDHIGHSYWRSICGAVMQDGYIFNDTIARNIAVGQEEIVYERLIQSCRVSNIFSFIESLPNGFYTQLGAEGVGLSQGQKQRLLIARAVYKDPEYLFFDEATNSLDANNERKIVGNLSTFFKGKTVVVVAHRLSTVKNADKIVVMDKGEIVEEGTHAELTFAKGKYYQLVKNQLELGS</sequence>
<dbReference type="Gene3D" id="3.40.50.300">
    <property type="entry name" value="P-loop containing nucleotide triphosphate hydrolases"/>
    <property type="match status" value="1"/>
</dbReference>
<evidence type="ECO:0000259" key="11">
    <source>
        <dbReference type="PROSITE" id="PS50893"/>
    </source>
</evidence>
<keyword evidence="8 10" id="KW-1133">Transmembrane helix</keyword>
<keyword evidence="9 10" id="KW-0472">Membrane</keyword>
<dbReference type="FunFam" id="3.40.50.300:FF:000299">
    <property type="entry name" value="ABC transporter ATP-binding protein/permease"/>
    <property type="match status" value="1"/>
</dbReference>
<evidence type="ECO:0000256" key="8">
    <source>
        <dbReference type="ARBA" id="ARBA00022989"/>
    </source>
</evidence>
<comment type="caution">
    <text evidence="14">The sequence shown here is derived from an EMBL/GenBank/DDBJ whole genome shotgun (WGS) entry which is preliminary data.</text>
</comment>
<evidence type="ECO:0000259" key="13">
    <source>
        <dbReference type="PROSITE" id="PS50990"/>
    </source>
</evidence>
<dbReference type="InterPro" id="IPR003593">
    <property type="entry name" value="AAA+_ATPase"/>
</dbReference>
<feature type="domain" description="Peptidase C39" evidence="13">
    <location>
        <begin position="1"/>
        <end position="116"/>
    </location>
</feature>
<keyword evidence="4 10" id="KW-0812">Transmembrane</keyword>
<keyword evidence="7 14" id="KW-0067">ATP-binding</keyword>
<organism evidence="14 15">
    <name type="scientific">Mucilaginibacter oryzae</name>
    <dbReference type="NCBI Taxonomy" id="468058"/>
    <lineage>
        <taxon>Bacteria</taxon>
        <taxon>Pseudomonadati</taxon>
        <taxon>Bacteroidota</taxon>
        <taxon>Sphingobacteriia</taxon>
        <taxon>Sphingobacteriales</taxon>
        <taxon>Sphingobacteriaceae</taxon>
        <taxon>Mucilaginibacter</taxon>
    </lineage>
</organism>
<gene>
    <name evidence="14" type="ORF">LX99_00800</name>
</gene>
<evidence type="ECO:0000256" key="6">
    <source>
        <dbReference type="ARBA" id="ARBA00022801"/>
    </source>
</evidence>
<evidence type="ECO:0000256" key="10">
    <source>
        <dbReference type="SAM" id="Phobius"/>
    </source>
</evidence>
<feature type="domain" description="ABC transporter" evidence="11">
    <location>
        <begin position="475"/>
        <end position="725"/>
    </location>
</feature>
<dbReference type="GO" id="GO:0006508">
    <property type="term" value="P:proteolysis"/>
    <property type="evidence" value="ECO:0007669"/>
    <property type="project" value="InterPro"/>
</dbReference>
<evidence type="ECO:0000259" key="12">
    <source>
        <dbReference type="PROSITE" id="PS50929"/>
    </source>
</evidence>
<evidence type="ECO:0000256" key="9">
    <source>
        <dbReference type="ARBA" id="ARBA00023136"/>
    </source>
</evidence>
<evidence type="ECO:0000313" key="14">
    <source>
        <dbReference type="EMBL" id="PWK80335.1"/>
    </source>
</evidence>
<dbReference type="PANTHER" id="PTHR43394:SF1">
    <property type="entry name" value="ATP-BINDING CASSETTE SUB-FAMILY B MEMBER 10, MITOCHONDRIAL"/>
    <property type="match status" value="1"/>
</dbReference>
<keyword evidence="15" id="KW-1185">Reference proteome</keyword>
<feature type="transmembrane region" description="Helical" evidence="10">
    <location>
        <begin position="192"/>
        <end position="216"/>
    </location>
</feature>
<dbReference type="PROSITE" id="PS50990">
    <property type="entry name" value="PEPTIDASE_C39"/>
    <property type="match status" value="1"/>
</dbReference>
<dbReference type="PROSITE" id="PS50929">
    <property type="entry name" value="ABC_TM1F"/>
    <property type="match status" value="1"/>
</dbReference>
<dbReference type="InterPro" id="IPR017871">
    <property type="entry name" value="ABC_transporter-like_CS"/>
</dbReference>
<dbReference type="Proteomes" id="UP000245678">
    <property type="component" value="Unassembled WGS sequence"/>
</dbReference>
<dbReference type="SUPFAM" id="SSF52540">
    <property type="entry name" value="P-loop containing nucleoside triphosphate hydrolases"/>
    <property type="match status" value="1"/>
</dbReference>
<accession>A0A316HQ25</accession>
<proteinExistence type="predicted"/>
<dbReference type="Pfam" id="PF00664">
    <property type="entry name" value="ABC_membrane"/>
    <property type="match status" value="1"/>
</dbReference>
<dbReference type="PROSITE" id="PS00211">
    <property type="entry name" value="ABC_TRANSPORTER_1"/>
    <property type="match status" value="1"/>
</dbReference>
<feature type="transmembrane region" description="Helical" evidence="10">
    <location>
        <begin position="159"/>
        <end position="180"/>
    </location>
</feature>
<dbReference type="PANTHER" id="PTHR43394">
    <property type="entry name" value="ATP-DEPENDENT PERMEASE MDL1, MITOCHONDRIAL"/>
    <property type="match status" value="1"/>
</dbReference>
<dbReference type="InterPro" id="IPR039421">
    <property type="entry name" value="Type_1_exporter"/>
</dbReference>
<keyword evidence="6" id="KW-0378">Hydrolase</keyword>
<dbReference type="CDD" id="cd02418">
    <property type="entry name" value="Peptidase_C39B"/>
    <property type="match status" value="1"/>
</dbReference>
<dbReference type="SMART" id="SM00382">
    <property type="entry name" value="AAA"/>
    <property type="match status" value="1"/>
</dbReference>
<comment type="subcellular location">
    <subcellularLocation>
        <location evidence="1">Cell membrane</location>
        <topology evidence="1">Multi-pass membrane protein</topology>
    </subcellularLocation>
</comment>
<reference evidence="14 15" key="1">
    <citation type="submission" date="2018-05" db="EMBL/GenBank/DDBJ databases">
        <title>Genomic Encyclopedia of Archaeal and Bacterial Type Strains, Phase II (KMG-II): from individual species to whole genera.</title>
        <authorList>
            <person name="Goeker M."/>
        </authorList>
    </citation>
    <scope>NUCLEOTIDE SEQUENCE [LARGE SCALE GENOMIC DNA]</scope>
    <source>
        <strain evidence="14 15">DSM 19975</strain>
    </source>
</reference>
<dbReference type="InterPro" id="IPR011527">
    <property type="entry name" value="ABC1_TM_dom"/>
</dbReference>